<evidence type="ECO:0000313" key="2">
    <source>
        <dbReference type="EMBL" id="MCX2839587.1"/>
    </source>
</evidence>
<evidence type="ECO:0000313" key="3">
    <source>
        <dbReference type="Proteomes" id="UP001148482"/>
    </source>
</evidence>
<protein>
    <submittedName>
        <fullName evidence="2">Uncharacterized protein</fullName>
    </submittedName>
</protein>
<sequence length="89" mass="10104">MIWHKYISKLSGWLFGLLLVALGVLNLILVHPVPGLIYLFLALIFVPPMSRAFEKHFRLYIPVALKIILGIVILWFTLGISDLAEIYGL</sequence>
<dbReference type="RefSeq" id="WP_266070960.1">
    <property type="nucleotide sequence ID" value="NZ_JAPJDA010000031.1"/>
</dbReference>
<dbReference type="Proteomes" id="UP001148482">
    <property type="component" value="Unassembled WGS sequence"/>
</dbReference>
<gene>
    <name evidence="2" type="ORF">OQ279_15680</name>
</gene>
<keyword evidence="3" id="KW-1185">Reference proteome</keyword>
<accession>A0A9X3I341</accession>
<keyword evidence="1" id="KW-0472">Membrane</keyword>
<reference evidence="2" key="1">
    <citation type="submission" date="2022-11" db="EMBL/GenBank/DDBJ databases">
        <title>Salinimicrobium profundisediminis sp. nov., isolated from deep-sea sediment of the Mariana Trench.</title>
        <authorList>
            <person name="Fu H."/>
        </authorList>
    </citation>
    <scope>NUCLEOTIDE SEQUENCE</scope>
    <source>
        <strain evidence="2">MT39</strain>
    </source>
</reference>
<keyword evidence="1" id="KW-1133">Transmembrane helix</keyword>
<organism evidence="2 3">
    <name type="scientific">Salinimicrobium profundisediminis</name>
    <dbReference type="NCBI Taxonomy" id="2994553"/>
    <lineage>
        <taxon>Bacteria</taxon>
        <taxon>Pseudomonadati</taxon>
        <taxon>Bacteroidota</taxon>
        <taxon>Flavobacteriia</taxon>
        <taxon>Flavobacteriales</taxon>
        <taxon>Flavobacteriaceae</taxon>
        <taxon>Salinimicrobium</taxon>
    </lineage>
</organism>
<feature type="transmembrane region" description="Helical" evidence="1">
    <location>
        <begin position="60"/>
        <end position="80"/>
    </location>
</feature>
<dbReference type="EMBL" id="JAPJDA010000031">
    <property type="protein sequence ID" value="MCX2839587.1"/>
    <property type="molecule type" value="Genomic_DNA"/>
</dbReference>
<keyword evidence="1" id="KW-0812">Transmembrane</keyword>
<comment type="caution">
    <text evidence="2">The sequence shown here is derived from an EMBL/GenBank/DDBJ whole genome shotgun (WGS) entry which is preliminary data.</text>
</comment>
<proteinExistence type="predicted"/>
<feature type="transmembrane region" description="Helical" evidence="1">
    <location>
        <begin position="12"/>
        <end position="30"/>
    </location>
</feature>
<evidence type="ECO:0000256" key="1">
    <source>
        <dbReference type="SAM" id="Phobius"/>
    </source>
</evidence>
<dbReference type="AlphaFoldDB" id="A0A9X3I341"/>
<name>A0A9X3I341_9FLAO</name>